<organism evidence="1 2">
    <name type="scientific">Vitis vinifera</name>
    <name type="common">Grape</name>
    <dbReference type="NCBI Taxonomy" id="29760"/>
    <lineage>
        <taxon>Eukaryota</taxon>
        <taxon>Viridiplantae</taxon>
        <taxon>Streptophyta</taxon>
        <taxon>Embryophyta</taxon>
        <taxon>Tracheophyta</taxon>
        <taxon>Spermatophyta</taxon>
        <taxon>Magnoliopsida</taxon>
        <taxon>eudicotyledons</taxon>
        <taxon>Gunneridae</taxon>
        <taxon>Pentapetalae</taxon>
        <taxon>rosids</taxon>
        <taxon>Vitales</taxon>
        <taxon>Vitaceae</taxon>
        <taxon>Viteae</taxon>
        <taxon>Vitis</taxon>
    </lineage>
</organism>
<evidence type="ECO:0000313" key="2">
    <source>
        <dbReference type="Proteomes" id="UP000288805"/>
    </source>
</evidence>
<dbReference type="AlphaFoldDB" id="A0A438H8Z2"/>
<dbReference type="Proteomes" id="UP000288805">
    <property type="component" value="Unassembled WGS sequence"/>
</dbReference>
<protein>
    <submittedName>
        <fullName evidence="1">F-box/kelch-repeat protein</fullName>
    </submittedName>
</protein>
<gene>
    <name evidence="1" type="primary">VvCHDp001136</name>
    <name evidence="1" type="ORF">CK203_050721</name>
</gene>
<name>A0A438H8Z2_VITVI</name>
<dbReference type="EMBL" id="QGNW01000261">
    <property type="protein sequence ID" value="RVW80777.1"/>
    <property type="molecule type" value="Genomic_DNA"/>
</dbReference>
<evidence type="ECO:0000313" key="1">
    <source>
        <dbReference type="EMBL" id="RVW80777.1"/>
    </source>
</evidence>
<comment type="caution">
    <text evidence="1">The sequence shown here is derived from an EMBL/GenBank/DDBJ whole genome shotgun (WGS) entry which is preliminary data.</text>
</comment>
<reference evidence="1 2" key="1">
    <citation type="journal article" date="2018" name="PLoS Genet.">
        <title>Population sequencing reveals clonal diversity and ancestral inbreeding in the grapevine cultivar Chardonnay.</title>
        <authorList>
            <person name="Roach M.J."/>
            <person name="Johnson D.L."/>
            <person name="Bohlmann J."/>
            <person name="van Vuuren H.J."/>
            <person name="Jones S.J."/>
            <person name="Pretorius I.S."/>
            <person name="Schmidt S.A."/>
            <person name="Borneman A.R."/>
        </authorList>
    </citation>
    <scope>NUCLEOTIDE SEQUENCE [LARGE SCALE GENOMIC DNA]</scope>
    <source>
        <strain evidence="2">cv. Chardonnay</strain>
        <tissue evidence="1">Leaf</tissue>
    </source>
</reference>
<sequence length="183" mass="20210">MGLGPQSLSWWVASDSLVGWWTLKIDWMLRSTPQFGCLGALSAAAGGFQIWEFIAVAVQTLRPPGVSFSFLIACRDQLVLAGLCNSPRGPSVNLWRVDEETMEFSEIAIMPQDLLYKLFDGYGDDKFASLKCVGLGNLIYVFNEEYHKSYPACVCEINSGTGQVQLEENPPFAQTCQSVSQSH</sequence>
<accession>A0A438H8Z2</accession>
<proteinExistence type="predicted"/>